<reference evidence="1" key="2">
    <citation type="submission" date="2020-03" db="EMBL/GenBank/DDBJ databases">
        <title>Flavobacteriaceae bacterium strain TP-CH-4, a member of the family Flavobacteriaceae isolated from a deep-sea seamount.</title>
        <authorList>
            <person name="Zhang D.-C."/>
        </authorList>
    </citation>
    <scope>NUCLEOTIDE SEQUENCE</scope>
    <source>
        <strain evidence="1">TP-CH-4</strain>
    </source>
</reference>
<dbReference type="EMBL" id="VIKU02000004">
    <property type="protein sequence ID" value="NHF60351.1"/>
    <property type="molecule type" value="Genomic_DNA"/>
</dbReference>
<evidence type="ECO:0000313" key="1">
    <source>
        <dbReference type="EMBL" id="NHF60351.1"/>
    </source>
</evidence>
<evidence type="ECO:0000313" key="2">
    <source>
        <dbReference type="Proteomes" id="UP000707206"/>
    </source>
</evidence>
<gene>
    <name evidence="1" type="ORF">FK220_013435</name>
</gene>
<name>A0A967ATZ7_9FLAO</name>
<dbReference type="Proteomes" id="UP000707206">
    <property type="component" value="Unassembled WGS sequence"/>
</dbReference>
<sequence length="365" mass="41973">MDKKTFFKKSFPRQFKALFSIGLTLFIVLCSCKQDKTPLPEATISIWYGDEQPFGTLGHPQKQINILGNVQTNDSLSRVYYTLNDAADKQPLTLGSDLHRLAAKGDFNIEIERDRLQKGANSIEVWVEKDDTPLQSKKIVVDYTPETQWPLPYEVIWDQVETLQEVVQVVDGHWELTPEGIRTKDVYYDRVLAFGDASWRNYEVTTTVTFHGYNPPREGPPTYNVSHAAIASRWPGHDKDSLQPNRKWFPLGATSEFRITDGYKNCRWRIFDGEHFYEEQPESQYRNVVEGKVYGIKHRVEDLSDTETQYSVKLWEADAPEPDTWDLIAIETSEKRQPGGSCLLLAHHTDVTFGNIYVNPIHDAK</sequence>
<accession>A0A967ATZ7</accession>
<dbReference type="AlphaFoldDB" id="A0A967ATZ7"/>
<dbReference type="RefSeq" id="WP_152574864.1">
    <property type="nucleotide sequence ID" value="NZ_VIKU02000004.1"/>
</dbReference>
<proteinExistence type="predicted"/>
<reference evidence="1" key="1">
    <citation type="submission" date="2019-07" db="EMBL/GenBank/DDBJ databases">
        <authorList>
            <person name="De-Chao Zhang Q."/>
        </authorList>
    </citation>
    <scope>NUCLEOTIDE SEQUENCE</scope>
    <source>
        <strain evidence="1">TP-CH-4</strain>
    </source>
</reference>
<keyword evidence="2" id="KW-1185">Reference proteome</keyword>
<protein>
    <submittedName>
        <fullName evidence="1">Uncharacterized protein</fullName>
    </submittedName>
</protein>
<organism evidence="1 2">
    <name type="scientific">Pelagihabitans pacificus</name>
    <dbReference type="NCBI Taxonomy" id="2696054"/>
    <lineage>
        <taxon>Bacteria</taxon>
        <taxon>Pseudomonadati</taxon>
        <taxon>Bacteroidota</taxon>
        <taxon>Flavobacteriia</taxon>
        <taxon>Flavobacteriales</taxon>
        <taxon>Flavobacteriaceae</taxon>
        <taxon>Pelagihabitans</taxon>
    </lineage>
</organism>
<dbReference type="PROSITE" id="PS51257">
    <property type="entry name" value="PROKAR_LIPOPROTEIN"/>
    <property type="match status" value="1"/>
</dbReference>
<comment type="caution">
    <text evidence="1">The sequence shown here is derived from an EMBL/GenBank/DDBJ whole genome shotgun (WGS) entry which is preliminary data.</text>
</comment>